<keyword evidence="3" id="KW-1185">Reference proteome</keyword>
<dbReference type="InterPro" id="IPR029044">
    <property type="entry name" value="Nucleotide-diphossugar_trans"/>
</dbReference>
<gene>
    <name evidence="2" type="ORF">HGA15_04265</name>
</gene>
<dbReference type="GO" id="GO:0016740">
    <property type="term" value="F:transferase activity"/>
    <property type="evidence" value="ECO:0007669"/>
    <property type="project" value="UniProtKB-KW"/>
</dbReference>
<dbReference type="PANTHER" id="PTHR43179">
    <property type="entry name" value="RHAMNOSYLTRANSFERASE WBBL"/>
    <property type="match status" value="1"/>
</dbReference>
<reference evidence="2 3" key="1">
    <citation type="submission" date="2020-04" db="EMBL/GenBank/DDBJ databases">
        <title>MicrobeNet Type strains.</title>
        <authorList>
            <person name="Nicholson A.C."/>
        </authorList>
    </citation>
    <scope>NUCLEOTIDE SEQUENCE [LARGE SCALE GENOMIC DNA]</scope>
    <source>
        <strain evidence="2 3">JCM 3332</strain>
    </source>
</reference>
<accession>A0A846YEZ1</accession>
<dbReference type="Proteomes" id="UP000570678">
    <property type="component" value="Unassembled WGS sequence"/>
</dbReference>
<proteinExistence type="predicted"/>
<dbReference type="Pfam" id="PF00535">
    <property type="entry name" value="Glycos_transf_2"/>
    <property type="match status" value="1"/>
</dbReference>
<name>A0A846YEZ1_9NOCA</name>
<comment type="caution">
    <text evidence="2">The sequence shown here is derived from an EMBL/GenBank/DDBJ whole genome shotgun (WGS) entry which is preliminary data.</text>
</comment>
<dbReference type="CDD" id="cd04186">
    <property type="entry name" value="GT_2_like_c"/>
    <property type="match status" value="1"/>
</dbReference>
<dbReference type="SUPFAM" id="SSF53448">
    <property type="entry name" value="Nucleotide-diphospho-sugar transferases"/>
    <property type="match status" value="1"/>
</dbReference>
<protein>
    <submittedName>
        <fullName evidence="2">Glycosyltransferase family 2 protein</fullName>
    </submittedName>
</protein>
<feature type="domain" description="Glycosyltransferase 2-like" evidence="1">
    <location>
        <begin position="48"/>
        <end position="229"/>
    </location>
</feature>
<sequence length="333" mass="36745">MARRRPDTIAPLGIRAHRGIDQDRPLGWGAVSASDTPGQPHDRPRLAVVTVTYSPGEHLEHFISTLSTATAEKPQVILADNGSTDGVPELVAEANAHVRFLSTGGNIGYGGAINRAVAELDPDLEFVLIANPDIRWGNDSIDLMLEAARRWPRAGAIGPRVLEPDGSIYPSARSVPGLLDGAGHAILGAIWKTNPWTRRYRQENEEISERAVGWLSGSCLLVRREAFDSIEGFDSRYFMYMEDVDFGDRMGKAGWHNVFVPDAEVTHAKGHAAGRNPEKMLPAHHASAYRFQADRHPHWWQAPLRWALRAGLAIRCRIAVRSALRTRQQELAG</sequence>
<evidence type="ECO:0000313" key="2">
    <source>
        <dbReference type="EMBL" id="NKY55389.1"/>
    </source>
</evidence>
<dbReference type="AlphaFoldDB" id="A0A846YEZ1"/>
<dbReference type="InterPro" id="IPR001173">
    <property type="entry name" value="Glyco_trans_2-like"/>
</dbReference>
<evidence type="ECO:0000313" key="3">
    <source>
        <dbReference type="Proteomes" id="UP000570678"/>
    </source>
</evidence>
<dbReference type="Gene3D" id="3.90.550.10">
    <property type="entry name" value="Spore Coat Polysaccharide Biosynthesis Protein SpsA, Chain A"/>
    <property type="match status" value="1"/>
</dbReference>
<evidence type="ECO:0000259" key="1">
    <source>
        <dbReference type="Pfam" id="PF00535"/>
    </source>
</evidence>
<dbReference type="PANTHER" id="PTHR43179:SF7">
    <property type="entry name" value="RHAMNOSYLTRANSFERASE WBBL"/>
    <property type="match status" value="1"/>
</dbReference>
<organism evidence="2 3">
    <name type="scientific">Nocardia flavorosea</name>
    <dbReference type="NCBI Taxonomy" id="53429"/>
    <lineage>
        <taxon>Bacteria</taxon>
        <taxon>Bacillati</taxon>
        <taxon>Actinomycetota</taxon>
        <taxon>Actinomycetes</taxon>
        <taxon>Mycobacteriales</taxon>
        <taxon>Nocardiaceae</taxon>
        <taxon>Nocardia</taxon>
    </lineage>
</organism>
<dbReference type="EMBL" id="JAAXOT010000002">
    <property type="protein sequence ID" value="NKY55389.1"/>
    <property type="molecule type" value="Genomic_DNA"/>
</dbReference>
<keyword evidence="2" id="KW-0808">Transferase</keyword>